<evidence type="ECO:0000259" key="7">
    <source>
        <dbReference type="PROSITE" id="PS51898"/>
    </source>
</evidence>
<dbReference type="InterPro" id="IPR011010">
    <property type="entry name" value="DNA_brk_join_enz"/>
</dbReference>
<dbReference type="EMBL" id="JAENIO010000072">
    <property type="protein sequence ID" value="MBK1835648.1"/>
    <property type="molecule type" value="Genomic_DNA"/>
</dbReference>
<accession>A0A934RUH8</accession>
<comment type="caution">
    <text evidence="9">The sequence shown here is derived from an EMBL/GenBank/DDBJ whole genome shotgun (WGS) entry which is preliminary data.</text>
</comment>
<organism evidence="9 10">
    <name type="scientific">Roseibacillus ishigakijimensis</name>
    <dbReference type="NCBI Taxonomy" id="454146"/>
    <lineage>
        <taxon>Bacteria</taxon>
        <taxon>Pseudomonadati</taxon>
        <taxon>Verrucomicrobiota</taxon>
        <taxon>Verrucomicrobiia</taxon>
        <taxon>Verrucomicrobiales</taxon>
        <taxon>Verrucomicrobiaceae</taxon>
        <taxon>Roseibacillus</taxon>
    </lineage>
</organism>
<evidence type="ECO:0000256" key="1">
    <source>
        <dbReference type="ARBA" id="ARBA00008857"/>
    </source>
</evidence>
<feature type="domain" description="Core-binding (CB)" evidence="8">
    <location>
        <begin position="35"/>
        <end position="126"/>
    </location>
</feature>
<reference evidence="9" key="1">
    <citation type="submission" date="2021-01" db="EMBL/GenBank/DDBJ databases">
        <title>Modified the classification status of verrucomicrobia.</title>
        <authorList>
            <person name="Feng X."/>
        </authorList>
    </citation>
    <scope>NUCLEOTIDE SEQUENCE</scope>
    <source>
        <strain evidence="9">KCTC 12986</strain>
    </source>
</reference>
<dbReference type="Gene3D" id="1.10.443.10">
    <property type="entry name" value="Intergrase catalytic core"/>
    <property type="match status" value="1"/>
</dbReference>
<evidence type="ECO:0000256" key="2">
    <source>
        <dbReference type="ARBA" id="ARBA00022908"/>
    </source>
</evidence>
<evidence type="ECO:0000256" key="5">
    <source>
        <dbReference type="PROSITE-ProRule" id="PRU01248"/>
    </source>
</evidence>
<evidence type="ECO:0000259" key="8">
    <source>
        <dbReference type="PROSITE" id="PS51900"/>
    </source>
</evidence>
<dbReference type="PROSITE" id="PS51898">
    <property type="entry name" value="TYR_RECOMBINASE"/>
    <property type="match status" value="1"/>
</dbReference>
<keyword evidence="10" id="KW-1185">Reference proteome</keyword>
<dbReference type="Proteomes" id="UP000604083">
    <property type="component" value="Unassembled WGS sequence"/>
</dbReference>
<dbReference type="InterPro" id="IPR010998">
    <property type="entry name" value="Integrase_recombinase_N"/>
</dbReference>
<evidence type="ECO:0000313" key="9">
    <source>
        <dbReference type="EMBL" id="MBK1835648.1"/>
    </source>
</evidence>
<dbReference type="Gene3D" id="1.10.150.130">
    <property type="match status" value="1"/>
</dbReference>
<dbReference type="GO" id="GO:0003677">
    <property type="term" value="F:DNA binding"/>
    <property type="evidence" value="ECO:0007669"/>
    <property type="project" value="UniProtKB-UniRule"/>
</dbReference>
<gene>
    <name evidence="9" type="primary">xerC</name>
    <name evidence="9" type="ORF">JIN78_16410</name>
</gene>
<dbReference type="RefSeq" id="WP_200393083.1">
    <property type="nucleotide sequence ID" value="NZ_JAENIO010000072.1"/>
</dbReference>
<dbReference type="PROSITE" id="PS51900">
    <property type="entry name" value="CB"/>
    <property type="match status" value="1"/>
</dbReference>
<sequence>MAGKKGYDATRKLRERGGDKRGGNRAQELPKGQPGSLAAEALLYLESLAVRNYTADTIEGRRDALKVFLLWAGERELAEPTSITKAILESYQRHLWRWRKKNGKPLGISTQRSRLSTLKDYFAWLTKKNLLTANPASELELPRQEKRLPVEALTLSQVKAVLNVPDPTDLLGIRDRAILEVFYSVGLRRGELAKLELTDLNQERQTLQIRQGKGHKDRVVPVGERALEWLARYLDETRPRLVLDLFEKSLFLTSYGEAFNPDVLSRMVTKFIKQADIGRTGSCHLLRHTCATHMLEGGADIRFIQQLLGHEKLETTAIYTQVSIEQLKAVHRQTHPAEAAKKA</sequence>
<dbReference type="GO" id="GO:0015074">
    <property type="term" value="P:DNA integration"/>
    <property type="evidence" value="ECO:0007669"/>
    <property type="project" value="UniProtKB-KW"/>
</dbReference>
<dbReference type="InterPro" id="IPR044068">
    <property type="entry name" value="CB"/>
</dbReference>
<comment type="similarity">
    <text evidence="1">Belongs to the 'phage' integrase family.</text>
</comment>
<keyword evidence="4" id="KW-0233">DNA recombination</keyword>
<dbReference type="PANTHER" id="PTHR30349">
    <property type="entry name" value="PHAGE INTEGRASE-RELATED"/>
    <property type="match status" value="1"/>
</dbReference>
<protein>
    <submittedName>
        <fullName evidence="9">Site-specific tyrosine recombinase XerC</fullName>
    </submittedName>
</protein>
<dbReference type="InterPro" id="IPR013762">
    <property type="entry name" value="Integrase-like_cat_sf"/>
</dbReference>
<evidence type="ECO:0000313" key="10">
    <source>
        <dbReference type="Proteomes" id="UP000604083"/>
    </source>
</evidence>
<keyword evidence="3 5" id="KW-0238">DNA-binding</keyword>
<evidence type="ECO:0000256" key="4">
    <source>
        <dbReference type="ARBA" id="ARBA00023172"/>
    </source>
</evidence>
<dbReference type="PANTHER" id="PTHR30349:SF41">
    <property type="entry name" value="INTEGRASE_RECOMBINASE PROTEIN MJ0367-RELATED"/>
    <property type="match status" value="1"/>
</dbReference>
<name>A0A934RUH8_9BACT</name>
<dbReference type="InterPro" id="IPR050090">
    <property type="entry name" value="Tyrosine_recombinase_XerCD"/>
</dbReference>
<dbReference type="Pfam" id="PF00589">
    <property type="entry name" value="Phage_integrase"/>
    <property type="match status" value="1"/>
</dbReference>
<dbReference type="AlphaFoldDB" id="A0A934RUH8"/>
<feature type="compositionally biased region" description="Basic and acidic residues" evidence="6">
    <location>
        <begin position="1"/>
        <end position="22"/>
    </location>
</feature>
<dbReference type="SUPFAM" id="SSF56349">
    <property type="entry name" value="DNA breaking-rejoining enzymes"/>
    <property type="match status" value="1"/>
</dbReference>
<evidence type="ECO:0000256" key="3">
    <source>
        <dbReference type="ARBA" id="ARBA00023125"/>
    </source>
</evidence>
<dbReference type="InterPro" id="IPR002104">
    <property type="entry name" value="Integrase_catalytic"/>
</dbReference>
<dbReference type="GO" id="GO:0006310">
    <property type="term" value="P:DNA recombination"/>
    <property type="evidence" value="ECO:0007669"/>
    <property type="project" value="UniProtKB-KW"/>
</dbReference>
<proteinExistence type="inferred from homology"/>
<keyword evidence="2" id="KW-0229">DNA integration</keyword>
<feature type="domain" description="Tyr recombinase" evidence="7">
    <location>
        <begin position="148"/>
        <end position="332"/>
    </location>
</feature>
<feature type="region of interest" description="Disordered" evidence="6">
    <location>
        <begin position="1"/>
        <end position="33"/>
    </location>
</feature>
<dbReference type="NCBIfam" id="NF002331">
    <property type="entry name" value="PRK01287.1"/>
    <property type="match status" value="1"/>
</dbReference>
<evidence type="ECO:0000256" key="6">
    <source>
        <dbReference type="SAM" id="MobiDB-lite"/>
    </source>
</evidence>